<keyword evidence="2" id="KW-1185">Reference proteome</keyword>
<accession>A0A484LXJ7</accession>
<dbReference type="EMBL" id="OOIL02002181">
    <property type="protein sequence ID" value="VFQ80834.1"/>
    <property type="molecule type" value="Genomic_DNA"/>
</dbReference>
<sequence>MEEEGILAQPDPIHMASHVRAILKSCLVEMEHDYISLDLEKELESSMKALSRYIQWGFLPLNGDIDAQDIFQMILNALFQLRASAIIPTFISISHLHATAGHQTLLRAMPLVVLVMQFRFKEASIWLSSNRQDLFEPNVSYWDTEFLYVALMFYPRRMEETMSYIVLYVRSNADLRTAQLKDLISLIYVLDIVSDDQYVSEVNKKVASLFDKVWKSFFQENGIPWTELPSRALLDEDLDMINLDMINLGFPLVGDGHFDVHTKLGMILNALYQLRAFHIIPAFIQHSALQQTEGHMTLPFIALMKECMLREASMWLSSNRPGLFGPTVPFWDTQHLYLAFMLYQRREKVETVRELEDQIGADNYSITRAEIGDFQSLVCLMGIESEFGRNMRFYFWL</sequence>
<protein>
    <submittedName>
        <fullName evidence="1">Uncharacterized protein</fullName>
    </submittedName>
</protein>
<organism evidence="1 2">
    <name type="scientific">Cuscuta campestris</name>
    <dbReference type="NCBI Taxonomy" id="132261"/>
    <lineage>
        <taxon>Eukaryota</taxon>
        <taxon>Viridiplantae</taxon>
        <taxon>Streptophyta</taxon>
        <taxon>Embryophyta</taxon>
        <taxon>Tracheophyta</taxon>
        <taxon>Spermatophyta</taxon>
        <taxon>Magnoliopsida</taxon>
        <taxon>eudicotyledons</taxon>
        <taxon>Gunneridae</taxon>
        <taxon>Pentapetalae</taxon>
        <taxon>asterids</taxon>
        <taxon>lamiids</taxon>
        <taxon>Solanales</taxon>
        <taxon>Convolvulaceae</taxon>
        <taxon>Cuscuteae</taxon>
        <taxon>Cuscuta</taxon>
        <taxon>Cuscuta subgen. Grammica</taxon>
        <taxon>Cuscuta sect. Cleistogrammica</taxon>
    </lineage>
</organism>
<name>A0A484LXJ7_9ASTE</name>
<dbReference type="AlphaFoldDB" id="A0A484LXJ7"/>
<gene>
    <name evidence="1" type="ORF">CCAM_LOCUS22610</name>
</gene>
<reference evidence="1 2" key="1">
    <citation type="submission" date="2018-04" db="EMBL/GenBank/DDBJ databases">
        <authorList>
            <person name="Vogel A."/>
        </authorList>
    </citation>
    <scope>NUCLEOTIDE SEQUENCE [LARGE SCALE GENOMIC DNA]</scope>
</reference>
<proteinExistence type="predicted"/>
<evidence type="ECO:0000313" key="2">
    <source>
        <dbReference type="Proteomes" id="UP000595140"/>
    </source>
</evidence>
<dbReference type="Proteomes" id="UP000595140">
    <property type="component" value="Unassembled WGS sequence"/>
</dbReference>
<evidence type="ECO:0000313" key="1">
    <source>
        <dbReference type="EMBL" id="VFQ80834.1"/>
    </source>
</evidence>